<evidence type="ECO:0000313" key="2">
    <source>
        <dbReference type="Proteomes" id="UP000190867"/>
    </source>
</evidence>
<dbReference type="OrthoDB" id="5444681at2"/>
<evidence type="ECO:0000313" key="1">
    <source>
        <dbReference type="EMBL" id="OOR99338.1"/>
    </source>
</evidence>
<evidence type="ECO:0008006" key="3">
    <source>
        <dbReference type="Google" id="ProtNLM"/>
    </source>
</evidence>
<proteinExistence type="predicted"/>
<dbReference type="Proteomes" id="UP000190867">
    <property type="component" value="Unassembled WGS sequence"/>
</dbReference>
<protein>
    <recommendedName>
        <fullName evidence="3">GTP-binding protein</fullName>
    </recommendedName>
</protein>
<organism evidence="1 2">
    <name type="scientific">Haemophilus paracuniculus</name>
    <dbReference type="NCBI Taxonomy" id="734"/>
    <lineage>
        <taxon>Bacteria</taxon>
        <taxon>Pseudomonadati</taxon>
        <taxon>Pseudomonadota</taxon>
        <taxon>Gammaproteobacteria</taxon>
        <taxon>Pasteurellales</taxon>
        <taxon>Pasteurellaceae</taxon>
        <taxon>Haemophilus</taxon>
    </lineage>
</organism>
<sequence>MKKSTLALSVVAVLGAVVTGGSWYTGNQVEQKYQEILPLANQKLKALEQYGIQAEMQNPQFIKGLFSSDLNYDLKVEFLEGSSKSFIFNGAEKIYHGPLPLNRLQKLNFVPVLLSSEGRQTSQDSRLTSIFGDKAIITSQLDVSYGGELDAEAKITPFKTPDNQLETSEITVNGNQKGVSVKTDSARLDNVQIENLAYQLKFETDPKYPAIQLGDVEVKMGTVRTNDEGGSLVLENLSVNGETKIKQGRAESNVKLKMQPRVALGNQQEKIGKVSFDLDLNLDADKLNRLSQISPNLFAAAQMPEGSQIFEEILANSPKVKGDLAIENDLGKNKLLLDIQSGQLDSNNTRYDLNEFVKLLNGSKIELDVNKPALIKVFKPFIAVDLKDLAAAEELATNTINELLDKGSQMQLLNVEGDKAKFQLDIENQQVKLNDKVLSDQELQGYLLMIMLGGSLLK</sequence>
<dbReference type="RefSeq" id="WP_078236985.1">
    <property type="nucleotide sequence ID" value="NZ_MUYA01000007.1"/>
</dbReference>
<comment type="caution">
    <text evidence="1">The sequence shown here is derived from an EMBL/GenBank/DDBJ whole genome shotgun (WGS) entry which is preliminary data.</text>
</comment>
<name>A0A1T0AT23_9PAST</name>
<dbReference type="InterPro" id="IPR010352">
    <property type="entry name" value="DUF945"/>
</dbReference>
<dbReference type="STRING" id="734.B0187_06165"/>
<dbReference type="Pfam" id="PF06097">
    <property type="entry name" value="DUF945"/>
    <property type="match status" value="1"/>
</dbReference>
<reference evidence="1 2" key="1">
    <citation type="submission" date="2017-02" db="EMBL/GenBank/DDBJ databases">
        <title>Draft genome sequence of Haemophilus paracuniculus CCUG 43573 type strain.</title>
        <authorList>
            <person name="Engstrom-Jakobsson H."/>
            <person name="Salva-Serra F."/>
            <person name="Thorell K."/>
            <person name="Gonzales-Siles L."/>
            <person name="Karlsson R."/>
            <person name="Boulund F."/>
            <person name="Engstrand L."/>
            <person name="Kristiansson E."/>
            <person name="Moore E."/>
        </authorList>
    </citation>
    <scope>NUCLEOTIDE SEQUENCE [LARGE SCALE GENOMIC DNA]</scope>
    <source>
        <strain evidence="1 2">CCUG 43573</strain>
    </source>
</reference>
<gene>
    <name evidence="1" type="ORF">B0187_06165</name>
</gene>
<dbReference type="AlphaFoldDB" id="A0A1T0AT23"/>
<keyword evidence="2" id="KW-1185">Reference proteome</keyword>
<accession>A0A1T0AT23</accession>
<dbReference type="EMBL" id="MUYA01000007">
    <property type="protein sequence ID" value="OOR99338.1"/>
    <property type="molecule type" value="Genomic_DNA"/>
</dbReference>